<feature type="transmembrane region" description="Helical" evidence="8">
    <location>
        <begin position="268"/>
        <end position="290"/>
    </location>
</feature>
<reference evidence="10" key="1">
    <citation type="journal article" date="2017" name="Mycologia">
        <title>Fusarium algeriense, sp. nov., a novel toxigenic crown rot pathogen of durum wheat from Algeria is nested in the Fusarium burgessii species complex.</title>
        <authorList>
            <person name="Laraba I."/>
            <person name="Keddad A."/>
            <person name="Boureghda H."/>
            <person name="Abdallah N."/>
            <person name="Vaughan M.M."/>
            <person name="Proctor R.H."/>
            <person name="Busman M."/>
            <person name="O'Donnell K."/>
        </authorList>
    </citation>
    <scope>NUCLEOTIDE SEQUENCE</scope>
    <source>
        <strain evidence="10">NRRL 25174</strain>
    </source>
</reference>
<evidence type="ECO:0000256" key="2">
    <source>
        <dbReference type="ARBA" id="ARBA00006939"/>
    </source>
</evidence>
<keyword evidence="3 8" id="KW-0813">Transport</keyword>
<evidence type="ECO:0000256" key="5">
    <source>
        <dbReference type="ARBA" id="ARBA00022989"/>
    </source>
</evidence>
<dbReference type="InterPro" id="IPR004698">
    <property type="entry name" value="Zn/Fe_permease_fun/pln"/>
</dbReference>
<comment type="subcellular location">
    <subcellularLocation>
        <location evidence="1 8">Membrane</location>
        <topology evidence="1 8">Multi-pass membrane protein</topology>
    </subcellularLocation>
</comment>
<feature type="transmembrane region" description="Helical" evidence="8">
    <location>
        <begin position="493"/>
        <end position="515"/>
    </location>
</feature>
<feature type="transmembrane region" description="Helical" evidence="8">
    <location>
        <begin position="126"/>
        <end position="146"/>
    </location>
</feature>
<feature type="transmembrane region" description="Helical" evidence="8">
    <location>
        <begin position="403"/>
        <end position="422"/>
    </location>
</feature>
<feature type="transmembrane region" description="Helical" evidence="8">
    <location>
        <begin position="536"/>
        <end position="556"/>
    </location>
</feature>
<dbReference type="AlphaFoldDB" id="A0A9P5DYT1"/>
<dbReference type="GO" id="GO:0005385">
    <property type="term" value="F:zinc ion transmembrane transporter activity"/>
    <property type="evidence" value="ECO:0007669"/>
    <property type="project" value="InterPro"/>
</dbReference>
<keyword evidence="7 8" id="KW-0472">Membrane</keyword>
<comment type="similarity">
    <text evidence="2 8">Belongs to the ZIP transporter (TC 2.A.5) family.</text>
</comment>
<reference evidence="10" key="2">
    <citation type="submission" date="2020-02" db="EMBL/GenBank/DDBJ databases">
        <title>Identification and distribution of gene clusters putatively required for synthesis of sphingolipid metabolism inhibitors in phylogenetically diverse species of the filamentous fungus Fusarium.</title>
        <authorList>
            <person name="Kim H.-S."/>
            <person name="Busman M."/>
            <person name="Brown D.W."/>
            <person name="Divon H."/>
            <person name="Uhlig S."/>
            <person name="Proctor R.H."/>
        </authorList>
    </citation>
    <scope>NUCLEOTIDE SEQUENCE</scope>
    <source>
        <strain evidence="10">NRRL 25174</strain>
    </source>
</reference>
<dbReference type="PANTHER" id="PTHR11040:SF55">
    <property type="entry name" value="MEMBRANE ZINC ION TRANSPORTER, PUTATIVE (AFU_ORTHOLOGUE AFUA_6G00470)-RELATED"/>
    <property type="match status" value="1"/>
</dbReference>
<feature type="transmembrane region" description="Helical" evidence="8">
    <location>
        <begin position="227"/>
        <end position="248"/>
    </location>
</feature>
<dbReference type="Pfam" id="PF02535">
    <property type="entry name" value="Zip"/>
    <property type="match status" value="1"/>
</dbReference>
<dbReference type="NCBIfam" id="TIGR00820">
    <property type="entry name" value="zip"/>
    <property type="match status" value="1"/>
</dbReference>
<evidence type="ECO:0000256" key="9">
    <source>
        <dbReference type="SAM" id="MobiDB-lite"/>
    </source>
</evidence>
<dbReference type="Proteomes" id="UP000730481">
    <property type="component" value="Unassembled WGS sequence"/>
</dbReference>
<evidence type="ECO:0000256" key="8">
    <source>
        <dbReference type="RuleBase" id="RU362088"/>
    </source>
</evidence>
<evidence type="ECO:0000256" key="7">
    <source>
        <dbReference type="ARBA" id="ARBA00023136"/>
    </source>
</evidence>
<dbReference type="EMBL" id="PVQB02000239">
    <property type="protein sequence ID" value="KAF4340420.1"/>
    <property type="molecule type" value="Genomic_DNA"/>
</dbReference>
<protein>
    <submittedName>
        <fullName evidence="10">Low affininty zinc transporter</fullName>
    </submittedName>
</protein>
<evidence type="ECO:0000313" key="10">
    <source>
        <dbReference type="EMBL" id="KAF4340420.1"/>
    </source>
</evidence>
<evidence type="ECO:0000256" key="3">
    <source>
        <dbReference type="ARBA" id="ARBA00022448"/>
    </source>
</evidence>
<comment type="caution">
    <text evidence="8">Lacks conserved residue(s) required for the propagation of feature annotation.</text>
</comment>
<keyword evidence="11" id="KW-1185">Reference proteome</keyword>
<proteinExistence type="inferred from homology"/>
<evidence type="ECO:0000256" key="6">
    <source>
        <dbReference type="ARBA" id="ARBA00023065"/>
    </source>
</evidence>
<feature type="compositionally biased region" description="Low complexity" evidence="9">
    <location>
        <begin position="303"/>
        <end position="317"/>
    </location>
</feature>
<evidence type="ECO:0000256" key="1">
    <source>
        <dbReference type="ARBA" id="ARBA00004141"/>
    </source>
</evidence>
<name>A0A9P5DYT1_9HYPO</name>
<dbReference type="OrthoDB" id="448280at2759"/>
<gene>
    <name evidence="10" type="ORF">FBEOM_5702</name>
</gene>
<dbReference type="InterPro" id="IPR003689">
    <property type="entry name" value="ZIP"/>
</dbReference>
<feature type="transmembrane region" description="Helical" evidence="8">
    <location>
        <begin position="463"/>
        <end position="487"/>
    </location>
</feature>
<feature type="transmembrane region" description="Helical" evidence="8">
    <location>
        <begin position="428"/>
        <end position="451"/>
    </location>
</feature>
<feature type="region of interest" description="Disordered" evidence="9">
    <location>
        <begin position="297"/>
        <end position="322"/>
    </location>
</feature>
<evidence type="ECO:0000256" key="4">
    <source>
        <dbReference type="ARBA" id="ARBA00022692"/>
    </source>
</evidence>
<keyword evidence="4 8" id="KW-0812">Transmembrane</keyword>
<keyword evidence="6 8" id="KW-0406">Ion transport</keyword>
<organism evidence="10 11">
    <name type="scientific">Fusarium beomiforme</name>
    <dbReference type="NCBI Taxonomy" id="44412"/>
    <lineage>
        <taxon>Eukaryota</taxon>
        <taxon>Fungi</taxon>
        <taxon>Dikarya</taxon>
        <taxon>Ascomycota</taxon>
        <taxon>Pezizomycotina</taxon>
        <taxon>Sordariomycetes</taxon>
        <taxon>Hypocreomycetidae</taxon>
        <taxon>Hypocreales</taxon>
        <taxon>Nectriaceae</taxon>
        <taxon>Fusarium</taxon>
        <taxon>Fusarium burgessii species complex</taxon>
    </lineage>
</organism>
<feature type="region of interest" description="Disordered" evidence="9">
    <location>
        <begin position="43"/>
        <end position="83"/>
    </location>
</feature>
<dbReference type="PANTHER" id="PTHR11040">
    <property type="entry name" value="ZINC/IRON TRANSPORTER"/>
    <property type="match status" value="1"/>
</dbReference>
<dbReference type="GO" id="GO:0005886">
    <property type="term" value="C:plasma membrane"/>
    <property type="evidence" value="ECO:0007669"/>
    <property type="project" value="TreeGrafter"/>
</dbReference>
<comment type="caution">
    <text evidence="10">The sequence shown here is derived from an EMBL/GenBank/DDBJ whole genome shotgun (WGS) entry which is preliminary data.</text>
</comment>
<accession>A0A9P5DYT1</accession>
<sequence>MICLSKADESFYQRLTWNQAPSPLAAMNTTRQDLNGISNLREHVDAGQDDGSGGTSGSLLNSHDESNQAGSHPTEPDLGSEKDAGRLSRISVLTWPGLSSYLKTVDGGDDQFRLHRGTLSSCASHIWSWTVWVLSVLVVSTILSSWNSPTSAPTAMTSPPKAHESIPVQVSPLRKRSTCETGGVNKAEYNTALHVGALFIILCVSTLACAFPVMATKFPGLRIPTRFFFAVRHFGTGVLIATAFVHLLPTAFISLGDPCLSSFWNQDYPAIPGAIALAAIFLVTVIEMVFHPSRHVSPTEITSGSGNDNKNGNSNSGGCMGGTGMLPLRDMGPIRGRSSSIGQGLSVLNSRDERLENLDEEACEDDDNAQSGRKNLEETSLEAVQMPSLTPEQQQRKELLQCVLLELGILFHSVFIGMALSVSIGNEFIILLIAIVFHQTFEGLALGSRIASVKWPQGKLQPWFMALAYGCTTPLGQAIGLATHTLYSPNSETGLIVVGVMNAISAGLLTFASLVELLSQDFLSDESWRFLRGRKRIYACLFVFFGAFFMSLVGAWA</sequence>
<feature type="transmembrane region" description="Helical" evidence="8">
    <location>
        <begin position="192"/>
        <end position="215"/>
    </location>
</feature>
<keyword evidence="5 8" id="KW-1133">Transmembrane helix</keyword>
<evidence type="ECO:0000313" key="11">
    <source>
        <dbReference type="Proteomes" id="UP000730481"/>
    </source>
</evidence>